<dbReference type="InterPro" id="IPR013767">
    <property type="entry name" value="PAS_fold"/>
</dbReference>
<dbReference type="InterPro" id="IPR035965">
    <property type="entry name" value="PAS-like_dom_sf"/>
</dbReference>
<evidence type="ECO:0000259" key="8">
    <source>
        <dbReference type="PROSITE" id="PS50112"/>
    </source>
</evidence>
<dbReference type="FunFam" id="4.10.280.10:FF:000011">
    <property type="entry name" value="Aryl hydrocarbon receptor nuclear translocator 2"/>
    <property type="match status" value="1"/>
</dbReference>
<feature type="compositionally biased region" description="Polar residues" evidence="7">
    <location>
        <begin position="533"/>
        <end position="559"/>
    </location>
</feature>
<feature type="compositionally biased region" description="Polar residues" evidence="7">
    <location>
        <begin position="607"/>
        <end position="643"/>
    </location>
</feature>
<dbReference type="SMART" id="SM00091">
    <property type="entry name" value="PAS"/>
    <property type="match status" value="2"/>
</dbReference>
<feature type="region of interest" description="Disordered" evidence="7">
    <location>
        <begin position="594"/>
        <end position="663"/>
    </location>
</feature>
<evidence type="ECO:0008006" key="12">
    <source>
        <dbReference type="Google" id="ProtNLM"/>
    </source>
</evidence>
<dbReference type="GO" id="GO:0005634">
    <property type="term" value="C:nucleus"/>
    <property type="evidence" value="ECO:0007669"/>
    <property type="project" value="UniProtKB-SubCell"/>
</dbReference>
<dbReference type="SMART" id="SM00353">
    <property type="entry name" value="HLH"/>
    <property type="match status" value="1"/>
</dbReference>
<dbReference type="GO" id="GO:0005737">
    <property type="term" value="C:cytoplasm"/>
    <property type="evidence" value="ECO:0007669"/>
    <property type="project" value="InterPro"/>
</dbReference>
<sequence>MTDQGFGGGGGGGPGNYRKRTKPTGLRGDGSDDDDHFNGGKPKNARFESKEQSKERFARENHSEIERRRRNKMNAYINELSDMVPSCNGLIRKPDKLTILKMAVSYMKSLKGDPSAPEGSFKPTFLSDQELKHLVLEAADGFLFAVDCSSGNILYVSDSVTPVLNQSQNEWINKSFYDVIHPEDINKIKDQLNTEVSNDTRILDLKTGNVRTDGNSPANSLANGSRRNFIVRMKCGNYEGDCEDVDAHLMEIKNRCKEKRISYKDEAYSVVHCTGYIRDANQLHDTEDEMMQQIQSDKGDLGGGELCLVAIGRLQPTSMPTSKDLIESAPATEFITRQTLDGRFSFVDQRVTEILGYRPIDLLGKLCYEFYSENDVDHMKESFEQVLKLKGQPLSIRYHFKHMNGELVAMRSSCYSFQNPYTDEAEYIVCTNNLIKSKTESQYNVSSSGMDSIDGGSGLNFNNTSNNANTSGASGELDVTSIIQEKPGMYAYPYRVQPNDTGKSQQGVSILESQLGTESTTPPSRNINKRKASTSSTIRSQQQLQAGSSVTSTSPQSNLGKYANNSGVSSNNGNDQYMQDMYQQSEASDVLANMARKHQHEEPPAPNSYSSSSDWNTAMQQQSRYNYPPNMNTQQMGGESNTPVDPLQGMYQSSVPPRNSRDLISNAQQNSRDLLQPNSMQNSRDLISNAPPDMAARGYMNNYNDQRLFAQSGAGGNDMGGNPQMQQQSGNRMNPNYPQSYSSGGEFPYQ</sequence>
<keyword evidence="2" id="KW-0677">Repeat</keyword>
<keyword evidence="5" id="KW-0804">Transcription</keyword>
<feature type="region of interest" description="Disordered" evidence="7">
    <location>
        <begin position="513"/>
        <end position="576"/>
    </location>
</feature>
<dbReference type="NCBIfam" id="TIGR00229">
    <property type="entry name" value="sensory_box"/>
    <property type="match status" value="1"/>
</dbReference>
<feature type="region of interest" description="Disordered" evidence="7">
    <location>
        <begin position="709"/>
        <end position="750"/>
    </location>
</feature>
<dbReference type="InterPro" id="IPR000014">
    <property type="entry name" value="PAS"/>
</dbReference>
<dbReference type="Gene3D" id="3.30.450.20">
    <property type="entry name" value="PAS domain"/>
    <property type="match status" value="2"/>
</dbReference>
<feature type="compositionally biased region" description="Polar residues" evidence="7">
    <location>
        <begin position="513"/>
        <end position="526"/>
    </location>
</feature>
<dbReference type="InterPro" id="IPR036638">
    <property type="entry name" value="HLH_DNA-bd_sf"/>
</dbReference>
<dbReference type="GO" id="GO:0003677">
    <property type="term" value="F:DNA binding"/>
    <property type="evidence" value="ECO:0007669"/>
    <property type="project" value="UniProtKB-KW"/>
</dbReference>
<evidence type="ECO:0000313" key="10">
    <source>
        <dbReference type="EnsemblMetazoa" id="CLYHEMP000545.1"/>
    </source>
</evidence>
<name>A0A7M5UKK1_9CNID</name>
<dbReference type="InterPro" id="IPR050933">
    <property type="entry name" value="Circadian_TF"/>
</dbReference>
<dbReference type="Pfam" id="PF00010">
    <property type="entry name" value="HLH"/>
    <property type="match status" value="1"/>
</dbReference>
<dbReference type="Pfam" id="PF00989">
    <property type="entry name" value="PAS"/>
    <property type="match status" value="1"/>
</dbReference>
<evidence type="ECO:0000256" key="1">
    <source>
        <dbReference type="ARBA" id="ARBA00004123"/>
    </source>
</evidence>
<accession>A0A7M5UKK1</accession>
<keyword evidence="4" id="KW-0238">DNA-binding</keyword>
<dbReference type="CDD" id="cd00130">
    <property type="entry name" value="PAS"/>
    <property type="match status" value="2"/>
</dbReference>
<dbReference type="Pfam" id="PF14598">
    <property type="entry name" value="PAS_11"/>
    <property type="match status" value="1"/>
</dbReference>
<evidence type="ECO:0000256" key="4">
    <source>
        <dbReference type="ARBA" id="ARBA00023125"/>
    </source>
</evidence>
<proteinExistence type="predicted"/>
<dbReference type="AlphaFoldDB" id="A0A7M5UKK1"/>
<dbReference type="GO" id="GO:0003700">
    <property type="term" value="F:DNA-binding transcription factor activity"/>
    <property type="evidence" value="ECO:0007669"/>
    <property type="project" value="InterPro"/>
</dbReference>
<keyword evidence="11" id="KW-1185">Reference proteome</keyword>
<feature type="compositionally biased region" description="Polar residues" evidence="7">
    <location>
        <begin position="650"/>
        <end position="663"/>
    </location>
</feature>
<evidence type="ECO:0000256" key="5">
    <source>
        <dbReference type="ARBA" id="ARBA00023163"/>
    </source>
</evidence>
<dbReference type="SUPFAM" id="SSF55785">
    <property type="entry name" value="PYP-like sensor domain (PAS domain)"/>
    <property type="match status" value="2"/>
</dbReference>
<dbReference type="PROSITE" id="PS50888">
    <property type="entry name" value="BHLH"/>
    <property type="match status" value="1"/>
</dbReference>
<dbReference type="PRINTS" id="PR00785">
    <property type="entry name" value="NCTRNSLOCATR"/>
</dbReference>
<dbReference type="PANTHER" id="PTHR23042">
    <property type="entry name" value="CIRCADIAN PROTEIN CLOCK/ARNT/BMAL/PAS"/>
    <property type="match status" value="1"/>
</dbReference>
<keyword evidence="3" id="KW-0805">Transcription regulation</keyword>
<feature type="region of interest" description="Disordered" evidence="7">
    <location>
        <begin position="1"/>
        <end position="67"/>
    </location>
</feature>
<dbReference type="PROSITE" id="PS50112">
    <property type="entry name" value="PAS"/>
    <property type="match status" value="2"/>
</dbReference>
<dbReference type="OrthoDB" id="6021711at2759"/>
<evidence type="ECO:0000259" key="9">
    <source>
        <dbReference type="PROSITE" id="PS50888"/>
    </source>
</evidence>
<dbReference type="SUPFAM" id="SSF47459">
    <property type="entry name" value="HLH, helix-loop-helix DNA-binding domain"/>
    <property type="match status" value="1"/>
</dbReference>
<dbReference type="EnsemblMetazoa" id="CLYHEMT000545.1">
    <property type="protein sequence ID" value="CLYHEMP000545.1"/>
    <property type="gene ID" value="CLYHEMG000545"/>
</dbReference>
<dbReference type="RefSeq" id="XP_066912913.1">
    <property type="nucleotide sequence ID" value="XM_067056812.1"/>
</dbReference>
<protein>
    <recommendedName>
        <fullName evidence="12">Aryl hydrocarbon receptor nuclear translocator</fullName>
    </recommendedName>
</protein>
<organism evidence="10 11">
    <name type="scientific">Clytia hemisphaerica</name>
    <dbReference type="NCBI Taxonomy" id="252671"/>
    <lineage>
        <taxon>Eukaryota</taxon>
        <taxon>Metazoa</taxon>
        <taxon>Cnidaria</taxon>
        <taxon>Hydrozoa</taxon>
        <taxon>Hydroidolina</taxon>
        <taxon>Leptothecata</taxon>
        <taxon>Obeliida</taxon>
        <taxon>Clytiidae</taxon>
        <taxon>Clytia</taxon>
    </lineage>
</organism>
<comment type="subcellular location">
    <subcellularLocation>
        <location evidence="1">Nucleus</location>
    </subcellularLocation>
</comment>
<dbReference type="InterPro" id="IPR011598">
    <property type="entry name" value="bHLH_dom"/>
</dbReference>
<feature type="domain" description="PAS" evidence="8">
    <location>
        <begin position="318"/>
        <end position="390"/>
    </location>
</feature>
<reference evidence="10" key="1">
    <citation type="submission" date="2021-01" db="UniProtKB">
        <authorList>
            <consortium name="EnsemblMetazoa"/>
        </authorList>
    </citation>
    <scope>IDENTIFICATION</scope>
</reference>
<feature type="compositionally biased region" description="Low complexity" evidence="7">
    <location>
        <begin position="564"/>
        <end position="574"/>
    </location>
</feature>
<dbReference type="Proteomes" id="UP000594262">
    <property type="component" value="Unplaced"/>
</dbReference>
<evidence type="ECO:0000256" key="6">
    <source>
        <dbReference type="ARBA" id="ARBA00023242"/>
    </source>
</evidence>
<keyword evidence="6" id="KW-0539">Nucleus</keyword>
<dbReference type="GO" id="GO:0005667">
    <property type="term" value="C:transcription regulator complex"/>
    <property type="evidence" value="ECO:0007669"/>
    <property type="project" value="InterPro"/>
</dbReference>
<feature type="compositionally biased region" description="Basic and acidic residues" evidence="7">
    <location>
        <begin position="45"/>
        <end position="67"/>
    </location>
</feature>
<evidence type="ECO:0000256" key="7">
    <source>
        <dbReference type="SAM" id="MobiDB-lite"/>
    </source>
</evidence>
<feature type="domain" description="PAS" evidence="8">
    <location>
        <begin position="128"/>
        <end position="199"/>
    </location>
</feature>
<dbReference type="GO" id="GO:0046983">
    <property type="term" value="F:protein dimerization activity"/>
    <property type="evidence" value="ECO:0007669"/>
    <property type="project" value="InterPro"/>
</dbReference>
<dbReference type="InterPro" id="IPR001067">
    <property type="entry name" value="Nuc_translocat"/>
</dbReference>
<feature type="compositionally biased region" description="Polar residues" evidence="7">
    <location>
        <begin position="723"/>
        <end position="743"/>
    </location>
</feature>
<feature type="compositionally biased region" description="Gly residues" evidence="7">
    <location>
        <begin position="1"/>
        <end position="15"/>
    </location>
</feature>
<evidence type="ECO:0000256" key="2">
    <source>
        <dbReference type="ARBA" id="ARBA00022737"/>
    </source>
</evidence>
<dbReference type="GeneID" id="136800192"/>
<dbReference type="Gene3D" id="4.10.280.10">
    <property type="entry name" value="Helix-loop-helix DNA-binding domain"/>
    <property type="match status" value="1"/>
</dbReference>
<evidence type="ECO:0000313" key="11">
    <source>
        <dbReference type="Proteomes" id="UP000594262"/>
    </source>
</evidence>
<feature type="domain" description="BHLH" evidence="9">
    <location>
        <begin position="57"/>
        <end position="110"/>
    </location>
</feature>
<evidence type="ECO:0000256" key="3">
    <source>
        <dbReference type="ARBA" id="ARBA00023015"/>
    </source>
</evidence>